<name>A0ABD3MAS9_9STRA</name>
<dbReference type="Gene3D" id="3.30.9.10">
    <property type="entry name" value="D-Amino Acid Oxidase, subunit A, domain 2"/>
    <property type="match status" value="1"/>
</dbReference>
<dbReference type="SUPFAM" id="SSF51971">
    <property type="entry name" value="Nucleotide-binding domain"/>
    <property type="match status" value="1"/>
</dbReference>
<dbReference type="InterPro" id="IPR006076">
    <property type="entry name" value="FAD-dep_OxRdtase"/>
</dbReference>
<evidence type="ECO:0000259" key="1">
    <source>
        <dbReference type="Pfam" id="PF01266"/>
    </source>
</evidence>
<dbReference type="PANTHER" id="PTHR13847">
    <property type="entry name" value="SARCOSINE DEHYDROGENASE-RELATED"/>
    <property type="match status" value="1"/>
</dbReference>
<comment type="caution">
    <text evidence="2">The sequence shown here is derived from an EMBL/GenBank/DDBJ whole genome shotgun (WGS) entry which is preliminary data.</text>
</comment>
<gene>
    <name evidence="2" type="ORF">ACHAWU_006495</name>
</gene>
<organism evidence="2 3">
    <name type="scientific">Discostella pseudostelligera</name>
    <dbReference type="NCBI Taxonomy" id="259834"/>
    <lineage>
        <taxon>Eukaryota</taxon>
        <taxon>Sar</taxon>
        <taxon>Stramenopiles</taxon>
        <taxon>Ochrophyta</taxon>
        <taxon>Bacillariophyta</taxon>
        <taxon>Coscinodiscophyceae</taxon>
        <taxon>Thalassiosirophycidae</taxon>
        <taxon>Stephanodiscales</taxon>
        <taxon>Stephanodiscaceae</taxon>
        <taxon>Discostella</taxon>
    </lineage>
</organism>
<evidence type="ECO:0000313" key="2">
    <source>
        <dbReference type="EMBL" id="KAL3761089.1"/>
    </source>
</evidence>
<dbReference type="Gene3D" id="3.50.50.60">
    <property type="entry name" value="FAD/NAD(P)-binding domain"/>
    <property type="match status" value="2"/>
</dbReference>
<accession>A0ABD3MAS9</accession>
<protein>
    <recommendedName>
        <fullName evidence="1">FAD dependent oxidoreductase domain-containing protein</fullName>
    </recommendedName>
</protein>
<dbReference type="InterPro" id="IPR036188">
    <property type="entry name" value="FAD/NAD-bd_sf"/>
</dbReference>
<keyword evidence="3" id="KW-1185">Reference proteome</keyword>
<dbReference type="Pfam" id="PF01266">
    <property type="entry name" value="DAO"/>
    <property type="match status" value="1"/>
</dbReference>
<evidence type="ECO:0000313" key="3">
    <source>
        <dbReference type="Proteomes" id="UP001530293"/>
    </source>
</evidence>
<sequence>MTTMTMASGRLVAVVFSLTPRHTHAPTKVIQIPRQRTLSTASSSNRANVKQNVTITSENCERILILGGGIAGLSTARYLLQHTQQQNIRANITIIDRNIDILPTANTLPSLYAPHEARLHKNIPSRRNGNVLCPSLTVPWTTRSLWNEAILPGLKSIVRSSEPTPPIAFDWPSLMSDKDMWSFGTHFLLQKYLIGRPEHQSNKSILEFSMKCLDDPSDDLVQSIEYGRCATGTQLGDGTIIAGDSSGDIGLFCSGLMDRLMNSSFDNGGQLTMIPGEEASMLHLNDGVLHGVTTIDQFGEMRTREADKIVVALGVNSSSVCKGIDVPCPVYPVKGHLATVASKTDYKYNLTLEGGIGYAAPMESLDSDGRRLYRLSGFVDFTPNKEVDFHRVNALLGATRKYLPDAELIDASACHRPISADDRPLIGPTVKFPNLFLCTGFGSRGWTIGLGSGKVLASQILGMPCDIDPAPYLPSRFRWSVM</sequence>
<feature type="domain" description="FAD dependent oxidoreductase" evidence="1">
    <location>
        <begin position="290"/>
        <end position="458"/>
    </location>
</feature>
<dbReference type="Proteomes" id="UP001530293">
    <property type="component" value="Unassembled WGS sequence"/>
</dbReference>
<dbReference type="EMBL" id="JALLBG020000160">
    <property type="protein sequence ID" value="KAL3761089.1"/>
    <property type="molecule type" value="Genomic_DNA"/>
</dbReference>
<proteinExistence type="predicted"/>
<reference evidence="2 3" key="1">
    <citation type="submission" date="2024-10" db="EMBL/GenBank/DDBJ databases">
        <title>Updated reference genomes for cyclostephanoid diatoms.</title>
        <authorList>
            <person name="Roberts W.R."/>
            <person name="Alverson A.J."/>
        </authorList>
    </citation>
    <scope>NUCLEOTIDE SEQUENCE [LARGE SCALE GENOMIC DNA]</scope>
    <source>
        <strain evidence="2 3">AJA232-27</strain>
    </source>
</reference>
<dbReference type="AlphaFoldDB" id="A0ABD3MAS9"/>